<keyword evidence="9" id="KW-1185">Reference proteome</keyword>
<gene>
    <name evidence="8" type="ORF">ARAM_005261</name>
</gene>
<proteinExistence type="inferred from homology"/>
<protein>
    <recommendedName>
        <fullName evidence="6">DNA-directed RNA polymerase III subunit RPC6</fullName>
        <shortName evidence="6">RNA polymerase III subunit C6</shortName>
    </recommendedName>
</protein>
<organism evidence="8 9">
    <name type="scientific">Aspergillus rambellii</name>
    <dbReference type="NCBI Taxonomy" id="308745"/>
    <lineage>
        <taxon>Eukaryota</taxon>
        <taxon>Fungi</taxon>
        <taxon>Dikarya</taxon>
        <taxon>Ascomycota</taxon>
        <taxon>Pezizomycotina</taxon>
        <taxon>Eurotiomycetes</taxon>
        <taxon>Eurotiomycetidae</taxon>
        <taxon>Eurotiales</taxon>
        <taxon>Aspergillaceae</taxon>
        <taxon>Aspergillus</taxon>
        <taxon>Aspergillus subgen. Nidulantes</taxon>
    </lineage>
</organism>
<evidence type="ECO:0000256" key="4">
    <source>
        <dbReference type="ARBA" id="ARBA00023163"/>
    </source>
</evidence>
<dbReference type="PIRSF" id="PIRSF028763">
    <property type="entry name" value="RNA_pol_Rpc34"/>
    <property type="match status" value="1"/>
</dbReference>
<dbReference type="EMBL" id="JZBS01002141">
    <property type="protein sequence ID" value="KKK19968.1"/>
    <property type="molecule type" value="Genomic_DNA"/>
</dbReference>
<name>A0A0F8UK91_9EURO</name>
<evidence type="ECO:0000313" key="9">
    <source>
        <dbReference type="Proteomes" id="UP000034291"/>
    </source>
</evidence>
<keyword evidence="5 6" id="KW-0539">Nucleus</keyword>
<comment type="subcellular location">
    <subcellularLocation>
        <location evidence="1 6">Nucleus</location>
    </subcellularLocation>
</comment>
<keyword evidence="3 6" id="KW-0240">DNA-directed RNA polymerase</keyword>
<sequence>MASAGPSGGSVTELASRLYEACISKFSVDHLFYQQDLLGLDIVPKNDLPLLLQCTQSLVDQKLFRLLQAKNDRLAWKIIPREDAEKLQNLSPDESLVYNVIHSTGRSGIWVRAIQSRTNLHKSILDRCLKSLEGKNYIKSVHNVKFPTRKMYMLAGLAPSEDVTGGAWFTDGVLDENFINVVSGFIEYTVSRKSWYEAPADRSRSKRLKTEDGGVAVNREPGQKSYLPYPAGYQGYPTIAALTTAVNQSGITPVRLGEESITQLLEMLCYDNKLVALNNGEVYKSVKNPEQVKARQARKPGDENSPVDGETGKNGMTEMPCGQCPVFNLCAPGGAVSPENCEYFESWLNDKSALSF</sequence>
<evidence type="ECO:0000256" key="1">
    <source>
        <dbReference type="ARBA" id="ARBA00004123"/>
    </source>
</evidence>
<evidence type="ECO:0000256" key="3">
    <source>
        <dbReference type="ARBA" id="ARBA00022478"/>
    </source>
</evidence>
<dbReference type="InterPro" id="IPR036388">
    <property type="entry name" value="WH-like_DNA-bd_sf"/>
</dbReference>
<comment type="caution">
    <text evidence="8">The sequence shown here is derived from an EMBL/GenBank/DDBJ whole genome shotgun (WGS) entry which is preliminary data.</text>
</comment>
<dbReference type="InterPro" id="IPR016049">
    <property type="entry name" value="RNA_pol_Rpc34-like"/>
</dbReference>
<evidence type="ECO:0000256" key="6">
    <source>
        <dbReference type="PIRNR" id="PIRNR028763"/>
    </source>
</evidence>
<dbReference type="GO" id="GO:0005666">
    <property type="term" value="C:RNA polymerase III complex"/>
    <property type="evidence" value="ECO:0007669"/>
    <property type="project" value="UniProtKB-UniRule"/>
</dbReference>
<dbReference type="GO" id="GO:0006383">
    <property type="term" value="P:transcription by RNA polymerase III"/>
    <property type="evidence" value="ECO:0007669"/>
    <property type="project" value="UniProtKB-UniRule"/>
</dbReference>
<dbReference type="OrthoDB" id="613763at2759"/>
<dbReference type="PANTHER" id="PTHR12780">
    <property type="entry name" value="RNA POLYMERASE III DNA DIRECTED , 39KD SUBUNIT-RELATED"/>
    <property type="match status" value="1"/>
</dbReference>
<dbReference type="AlphaFoldDB" id="A0A0F8UK91"/>
<comment type="similarity">
    <text evidence="2 6">Belongs to the eukaryotic RPC34/RPC39 RNA polymerase subunit family.</text>
</comment>
<dbReference type="FunFam" id="1.10.10.10:FF:000431">
    <property type="entry name" value="DNA-directed RNA polymerase III subunit RPC6"/>
    <property type="match status" value="1"/>
</dbReference>
<dbReference type="InterPro" id="IPR007832">
    <property type="entry name" value="RNA_pol_Rpc34"/>
</dbReference>
<reference evidence="8 9" key="1">
    <citation type="submission" date="2015-02" db="EMBL/GenBank/DDBJ databases">
        <title>Draft Genome Sequences of Two Closely-Related Aflatoxigenic Aspergillus Species Obtained from the Cote d'Ivoire.</title>
        <authorList>
            <person name="Moore G.G."/>
            <person name="Beltz S.B."/>
            <person name="Mack B.M."/>
        </authorList>
    </citation>
    <scope>NUCLEOTIDE SEQUENCE [LARGE SCALE GENOMIC DNA]</scope>
    <source>
        <strain evidence="8 9">SRRC1468</strain>
    </source>
</reference>
<comment type="function">
    <text evidence="6">DNA-dependent RNA polymerase catalyzes the transcription of DNA into RNA using the four ribonucleoside triphosphates as substrates. Specific peripheric component of RNA polymerase III which synthesizes small RNAs, such as 5S rRNA and tRNAs.</text>
</comment>
<dbReference type="InterPro" id="IPR036390">
    <property type="entry name" value="WH_DNA-bd_sf"/>
</dbReference>
<feature type="region of interest" description="Disordered" evidence="7">
    <location>
        <begin position="289"/>
        <end position="314"/>
    </location>
</feature>
<dbReference type="SUPFAM" id="SSF46785">
    <property type="entry name" value="Winged helix' DNA-binding domain"/>
    <property type="match status" value="1"/>
</dbReference>
<accession>A0A0F8UK91</accession>
<keyword evidence="4 6" id="KW-0804">Transcription</keyword>
<dbReference type="Gene3D" id="1.10.10.10">
    <property type="entry name" value="Winged helix-like DNA-binding domain superfamily/Winged helix DNA-binding domain"/>
    <property type="match status" value="1"/>
</dbReference>
<dbReference type="STRING" id="308745.A0A0F8UK91"/>
<evidence type="ECO:0000313" key="8">
    <source>
        <dbReference type="EMBL" id="KKK19968.1"/>
    </source>
</evidence>
<evidence type="ECO:0000256" key="2">
    <source>
        <dbReference type="ARBA" id="ARBA00011038"/>
    </source>
</evidence>
<dbReference type="Proteomes" id="UP000034291">
    <property type="component" value="Unassembled WGS sequence"/>
</dbReference>
<evidence type="ECO:0000256" key="7">
    <source>
        <dbReference type="SAM" id="MobiDB-lite"/>
    </source>
</evidence>
<evidence type="ECO:0000256" key="5">
    <source>
        <dbReference type="ARBA" id="ARBA00023242"/>
    </source>
</evidence>
<dbReference type="Pfam" id="PF05158">
    <property type="entry name" value="RNA_pol_Rpc34"/>
    <property type="match status" value="1"/>
</dbReference>